<name>A0A5B7EJV1_PORTR</name>
<sequence length="135" mass="14864">MASAQSGDLIAWDYVAIAVYFALNLLVGAYGCDMKEKLLKSTKSSEEQVCNSPRSPTGHPASLPHYGARSELIDLSSSRTESTTHSTYRESEATTPRVTSRTYLLLGVQGLHFKRRANNCTTRRENACYKTSGKP</sequence>
<keyword evidence="4" id="KW-1185">Reference proteome</keyword>
<keyword evidence="2" id="KW-0812">Transmembrane</keyword>
<protein>
    <submittedName>
        <fullName evidence="3">Uncharacterized protein</fullName>
    </submittedName>
</protein>
<feature type="compositionally biased region" description="Low complexity" evidence="1">
    <location>
        <begin position="76"/>
        <end position="86"/>
    </location>
</feature>
<evidence type="ECO:0000256" key="2">
    <source>
        <dbReference type="SAM" id="Phobius"/>
    </source>
</evidence>
<keyword evidence="2" id="KW-0472">Membrane</keyword>
<organism evidence="3 4">
    <name type="scientific">Portunus trituberculatus</name>
    <name type="common">Swimming crab</name>
    <name type="synonym">Neptunus trituberculatus</name>
    <dbReference type="NCBI Taxonomy" id="210409"/>
    <lineage>
        <taxon>Eukaryota</taxon>
        <taxon>Metazoa</taxon>
        <taxon>Ecdysozoa</taxon>
        <taxon>Arthropoda</taxon>
        <taxon>Crustacea</taxon>
        <taxon>Multicrustacea</taxon>
        <taxon>Malacostraca</taxon>
        <taxon>Eumalacostraca</taxon>
        <taxon>Eucarida</taxon>
        <taxon>Decapoda</taxon>
        <taxon>Pleocyemata</taxon>
        <taxon>Brachyura</taxon>
        <taxon>Eubrachyura</taxon>
        <taxon>Portunoidea</taxon>
        <taxon>Portunidae</taxon>
        <taxon>Portuninae</taxon>
        <taxon>Portunus</taxon>
    </lineage>
</organism>
<evidence type="ECO:0000256" key="1">
    <source>
        <dbReference type="SAM" id="MobiDB-lite"/>
    </source>
</evidence>
<feature type="region of interest" description="Disordered" evidence="1">
    <location>
        <begin position="43"/>
        <end position="98"/>
    </location>
</feature>
<evidence type="ECO:0000313" key="4">
    <source>
        <dbReference type="Proteomes" id="UP000324222"/>
    </source>
</evidence>
<dbReference type="AlphaFoldDB" id="A0A5B7EJV1"/>
<dbReference type="OrthoDB" id="442860at2759"/>
<feature type="transmembrane region" description="Helical" evidence="2">
    <location>
        <begin position="12"/>
        <end position="32"/>
    </location>
</feature>
<gene>
    <name evidence="3" type="ORF">E2C01_026678</name>
</gene>
<dbReference type="EMBL" id="VSRR010002809">
    <property type="protein sequence ID" value="MPC33333.1"/>
    <property type="molecule type" value="Genomic_DNA"/>
</dbReference>
<evidence type="ECO:0000313" key="3">
    <source>
        <dbReference type="EMBL" id="MPC33333.1"/>
    </source>
</evidence>
<comment type="caution">
    <text evidence="3">The sequence shown here is derived from an EMBL/GenBank/DDBJ whole genome shotgun (WGS) entry which is preliminary data.</text>
</comment>
<keyword evidence="2" id="KW-1133">Transmembrane helix</keyword>
<reference evidence="3 4" key="1">
    <citation type="submission" date="2019-05" db="EMBL/GenBank/DDBJ databases">
        <title>Another draft genome of Portunus trituberculatus and its Hox gene families provides insights of decapod evolution.</title>
        <authorList>
            <person name="Jeong J.-H."/>
            <person name="Song I."/>
            <person name="Kim S."/>
            <person name="Choi T."/>
            <person name="Kim D."/>
            <person name="Ryu S."/>
            <person name="Kim W."/>
        </authorList>
    </citation>
    <scope>NUCLEOTIDE SEQUENCE [LARGE SCALE GENOMIC DNA]</scope>
    <source>
        <tissue evidence="3">Muscle</tissue>
    </source>
</reference>
<dbReference type="Proteomes" id="UP000324222">
    <property type="component" value="Unassembled WGS sequence"/>
</dbReference>
<proteinExistence type="predicted"/>
<accession>A0A5B7EJV1</accession>